<dbReference type="InterPro" id="IPR019128">
    <property type="entry name" value="Dcc1"/>
</dbReference>
<name>A0A0C3QGD6_9AGAM</name>
<dbReference type="GO" id="GO:0034088">
    <property type="term" value="P:maintenance of mitotic sister chromatid cohesion"/>
    <property type="evidence" value="ECO:0007669"/>
    <property type="project" value="TreeGrafter"/>
</dbReference>
<evidence type="ECO:0000256" key="2">
    <source>
        <dbReference type="ARBA" id="ARBA00022705"/>
    </source>
</evidence>
<dbReference type="PANTHER" id="PTHR13395:SF6">
    <property type="entry name" value="SISTER CHROMATID COHESION PROTEIN DCC1"/>
    <property type="match status" value="1"/>
</dbReference>
<protein>
    <recommendedName>
        <fullName evidence="5">Sister chromatid cohesion protein DCC1</fullName>
    </recommendedName>
</protein>
<keyword evidence="2" id="KW-0235">DNA replication</keyword>
<organism evidence="3 4">
    <name type="scientific">Tulasnella calospora MUT 4182</name>
    <dbReference type="NCBI Taxonomy" id="1051891"/>
    <lineage>
        <taxon>Eukaryota</taxon>
        <taxon>Fungi</taxon>
        <taxon>Dikarya</taxon>
        <taxon>Basidiomycota</taxon>
        <taxon>Agaricomycotina</taxon>
        <taxon>Agaricomycetes</taxon>
        <taxon>Cantharellales</taxon>
        <taxon>Tulasnellaceae</taxon>
        <taxon>Tulasnella</taxon>
    </lineage>
</organism>
<dbReference type="STRING" id="1051891.A0A0C3QGD6"/>
<dbReference type="GO" id="GO:0000785">
    <property type="term" value="C:chromatin"/>
    <property type="evidence" value="ECO:0007669"/>
    <property type="project" value="TreeGrafter"/>
</dbReference>
<dbReference type="EMBL" id="KN822969">
    <property type="protein sequence ID" value="KIO30690.1"/>
    <property type="molecule type" value="Genomic_DNA"/>
</dbReference>
<dbReference type="OrthoDB" id="276989at2759"/>
<dbReference type="Proteomes" id="UP000054248">
    <property type="component" value="Unassembled WGS sequence"/>
</dbReference>
<evidence type="ECO:0000313" key="3">
    <source>
        <dbReference type="EMBL" id="KIO30690.1"/>
    </source>
</evidence>
<evidence type="ECO:0000313" key="4">
    <source>
        <dbReference type="Proteomes" id="UP000054248"/>
    </source>
</evidence>
<dbReference type="PANTHER" id="PTHR13395">
    <property type="entry name" value="SISTER CHROMATID COHESION PROTEIN DCC1-RELATED"/>
    <property type="match status" value="1"/>
</dbReference>
<evidence type="ECO:0008006" key="5">
    <source>
        <dbReference type="Google" id="ProtNLM"/>
    </source>
</evidence>
<dbReference type="Pfam" id="PF09724">
    <property type="entry name" value="Dcc1"/>
    <property type="match status" value="1"/>
</dbReference>
<accession>A0A0C3QGD6</accession>
<proteinExistence type="inferred from homology"/>
<keyword evidence="4" id="KW-1185">Reference proteome</keyword>
<dbReference type="GO" id="GO:0031390">
    <property type="term" value="C:Ctf18 RFC-like complex"/>
    <property type="evidence" value="ECO:0007669"/>
    <property type="project" value="InterPro"/>
</dbReference>
<reference evidence="4" key="2">
    <citation type="submission" date="2015-01" db="EMBL/GenBank/DDBJ databases">
        <title>Evolutionary Origins and Diversification of the Mycorrhizal Mutualists.</title>
        <authorList>
            <consortium name="DOE Joint Genome Institute"/>
            <consortium name="Mycorrhizal Genomics Consortium"/>
            <person name="Kohler A."/>
            <person name="Kuo A."/>
            <person name="Nagy L.G."/>
            <person name="Floudas D."/>
            <person name="Copeland A."/>
            <person name="Barry K.W."/>
            <person name="Cichocki N."/>
            <person name="Veneault-Fourrey C."/>
            <person name="LaButti K."/>
            <person name="Lindquist E.A."/>
            <person name="Lipzen A."/>
            <person name="Lundell T."/>
            <person name="Morin E."/>
            <person name="Murat C."/>
            <person name="Riley R."/>
            <person name="Ohm R."/>
            <person name="Sun H."/>
            <person name="Tunlid A."/>
            <person name="Henrissat B."/>
            <person name="Grigoriev I.V."/>
            <person name="Hibbett D.S."/>
            <person name="Martin F."/>
        </authorList>
    </citation>
    <scope>NUCLEOTIDE SEQUENCE [LARGE SCALE GENOMIC DNA]</scope>
    <source>
        <strain evidence="4">MUT 4182</strain>
    </source>
</reference>
<evidence type="ECO:0000256" key="1">
    <source>
        <dbReference type="ARBA" id="ARBA00007017"/>
    </source>
</evidence>
<gene>
    <name evidence="3" type="ORF">M407DRAFT_68864</name>
</gene>
<sequence>MSSNSFTVKFPAKSKGLNFSQAAATKFKLVELTPELAKIVEAKDENALKNVTIRGKANDEAVLCTRTTTYCLRTVQLSNSFLVVTGEDAHSASSEDHIIRDTISELIELVPAVPKLERLGGLLKKNKYRADDEDGSDEDTMEAQQRPRRRFTYNQVRGLVQASDVELERGLREKRVLQMDGYLQPLPSTELTKIISYILTLIPKHSWSPAGVPLAKLTSELLYEYEVPKTITRQVCEWFGLVEGDEGKEKWVIDQEKVVTEVGLGVLQKLCAEAKPEKDILTEWKDLVGDQFESIVRMDLLEGNFLDITDPQYASRAGPRFKYFPASGLPAVPAERFKDLFLTKTSWKGPELTPFLQDIAVEKKERDRLLMKFTRTSTDASGIVWYSSRAKY</sequence>
<dbReference type="AlphaFoldDB" id="A0A0C3QGD6"/>
<dbReference type="GO" id="GO:0006260">
    <property type="term" value="P:DNA replication"/>
    <property type="evidence" value="ECO:0007669"/>
    <property type="project" value="UniProtKB-KW"/>
</dbReference>
<comment type="similarity">
    <text evidence="1">Belongs to the DCC1 family.</text>
</comment>
<dbReference type="GO" id="GO:0000775">
    <property type="term" value="C:chromosome, centromeric region"/>
    <property type="evidence" value="ECO:0007669"/>
    <property type="project" value="TreeGrafter"/>
</dbReference>
<dbReference type="HOGENOM" id="CLU_034504_0_0_1"/>
<reference evidence="3 4" key="1">
    <citation type="submission" date="2014-04" db="EMBL/GenBank/DDBJ databases">
        <authorList>
            <consortium name="DOE Joint Genome Institute"/>
            <person name="Kuo A."/>
            <person name="Girlanda M."/>
            <person name="Perotto S."/>
            <person name="Kohler A."/>
            <person name="Nagy L.G."/>
            <person name="Floudas D."/>
            <person name="Copeland A."/>
            <person name="Barry K.W."/>
            <person name="Cichocki N."/>
            <person name="Veneault-Fourrey C."/>
            <person name="LaButti K."/>
            <person name="Lindquist E.A."/>
            <person name="Lipzen A."/>
            <person name="Lundell T."/>
            <person name="Morin E."/>
            <person name="Murat C."/>
            <person name="Sun H."/>
            <person name="Tunlid A."/>
            <person name="Henrissat B."/>
            <person name="Grigoriev I.V."/>
            <person name="Hibbett D.S."/>
            <person name="Martin F."/>
            <person name="Nordberg H.P."/>
            <person name="Cantor M.N."/>
            <person name="Hua S.X."/>
        </authorList>
    </citation>
    <scope>NUCLEOTIDE SEQUENCE [LARGE SCALE GENOMIC DNA]</scope>
    <source>
        <strain evidence="3 4">MUT 4182</strain>
    </source>
</reference>